<reference evidence="1" key="2">
    <citation type="journal article" date="2015" name="Data Brief">
        <title>Shoot transcriptome of the giant reed, Arundo donax.</title>
        <authorList>
            <person name="Barrero R.A."/>
            <person name="Guerrero F.D."/>
            <person name="Moolhuijzen P."/>
            <person name="Goolsby J.A."/>
            <person name="Tidwell J."/>
            <person name="Bellgard S.E."/>
            <person name="Bellgard M.I."/>
        </authorList>
    </citation>
    <scope>NUCLEOTIDE SEQUENCE</scope>
    <source>
        <tissue evidence="1">Shoot tissue taken approximately 20 cm above the soil surface</tissue>
    </source>
</reference>
<dbReference type="EMBL" id="GBRH01200336">
    <property type="protein sequence ID" value="JAD97559.1"/>
    <property type="molecule type" value="Transcribed_RNA"/>
</dbReference>
<proteinExistence type="predicted"/>
<organism evidence="1">
    <name type="scientific">Arundo donax</name>
    <name type="common">Giant reed</name>
    <name type="synonym">Donax arundinaceus</name>
    <dbReference type="NCBI Taxonomy" id="35708"/>
    <lineage>
        <taxon>Eukaryota</taxon>
        <taxon>Viridiplantae</taxon>
        <taxon>Streptophyta</taxon>
        <taxon>Embryophyta</taxon>
        <taxon>Tracheophyta</taxon>
        <taxon>Spermatophyta</taxon>
        <taxon>Magnoliopsida</taxon>
        <taxon>Liliopsida</taxon>
        <taxon>Poales</taxon>
        <taxon>Poaceae</taxon>
        <taxon>PACMAD clade</taxon>
        <taxon>Arundinoideae</taxon>
        <taxon>Arundineae</taxon>
        <taxon>Arundo</taxon>
    </lineage>
</organism>
<accession>A0A0A9E9W1</accession>
<dbReference type="AlphaFoldDB" id="A0A0A9E9W1"/>
<name>A0A0A9E9W1_ARUDO</name>
<sequence length="27" mass="3279">MTVQLMALAELRQIVWFPFLSQRCKLR</sequence>
<reference evidence="1" key="1">
    <citation type="submission" date="2014-09" db="EMBL/GenBank/DDBJ databases">
        <authorList>
            <person name="Magalhaes I.L.F."/>
            <person name="Oliveira U."/>
            <person name="Santos F.R."/>
            <person name="Vidigal T.H.D.A."/>
            <person name="Brescovit A.D."/>
            <person name="Santos A.J."/>
        </authorList>
    </citation>
    <scope>NUCLEOTIDE SEQUENCE</scope>
    <source>
        <tissue evidence="1">Shoot tissue taken approximately 20 cm above the soil surface</tissue>
    </source>
</reference>
<protein>
    <submittedName>
        <fullName evidence="1">Uncharacterized protein</fullName>
    </submittedName>
</protein>
<evidence type="ECO:0000313" key="1">
    <source>
        <dbReference type="EMBL" id="JAD97559.1"/>
    </source>
</evidence>